<sequence length="166" mass="18159">MLTLRYLLSLIAAVLATAIVSLVAAYALQHADPLIKSVATSLASGKSAKSEIPISLRKYKVDYTYSEGRWVLTNRGGIPLYAVGVGVCPDSINVFFNKTYSSTNNTVHISKCSIILPSIEMIHNSVVFTHVVPLCLTGTDFKTEVVEQKYIYANFTIRVRAVVVNC</sequence>
<dbReference type="RefSeq" id="WP_011762629.1">
    <property type="nucleotide sequence ID" value="NC_008701.1"/>
</dbReference>
<dbReference type="AlphaFoldDB" id="A1RSX2"/>
<reference evidence="1" key="1">
    <citation type="submission" date="2006-12" db="EMBL/GenBank/DDBJ databases">
        <title>Complete sequence of Pyrobaculum islandicum DSM 4184.</title>
        <authorList>
            <person name="Copeland A."/>
            <person name="Lucas S."/>
            <person name="Lapidus A."/>
            <person name="Barry K."/>
            <person name="Detter J.C."/>
            <person name="Glavina del Rio T."/>
            <person name="Dalin E."/>
            <person name="Tice H."/>
            <person name="Pitluck S."/>
            <person name="Meincke L."/>
            <person name="Brettin T."/>
            <person name="Bruce D."/>
            <person name="Han C."/>
            <person name="Tapia R."/>
            <person name="Gilna P."/>
            <person name="Schmutz J."/>
            <person name="Larimer F."/>
            <person name="Land M."/>
            <person name="Hauser L."/>
            <person name="Kyrpides N."/>
            <person name="Mikhailova N."/>
            <person name="Cozen A.E."/>
            <person name="Fitz-Gibbon S.T."/>
            <person name="House C.H."/>
            <person name="Saltikov C."/>
            <person name="Lowe T."/>
            <person name="Richardson P."/>
        </authorList>
    </citation>
    <scope>NUCLEOTIDE SEQUENCE [LARGE SCALE GENOMIC DNA]</scope>
    <source>
        <strain evidence="1">DSM 4184</strain>
    </source>
</reference>
<evidence type="ECO:0000313" key="2">
    <source>
        <dbReference type="Proteomes" id="UP000002595"/>
    </source>
</evidence>
<dbReference type="OrthoDB" id="29178at2157"/>
<dbReference type="HOGENOM" id="CLU_1567219_0_0_2"/>
<keyword evidence="2" id="KW-1185">Reference proteome</keyword>
<dbReference type="KEGG" id="pis:Pisl_0878"/>
<dbReference type="eggNOG" id="arCOG05617">
    <property type="taxonomic scope" value="Archaea"/>
</dbReference>
<organism evidence="1 2">
    <name type="scientific">Pyrobaculum islandicum (strain DSM 4184 / JCM 9189 / GEO3)</name>
    <dbReference type="NCBI Taxonomy" id="384616"/>
    <lineage>
        <taxon>Archaea</taxon>
        <taxon>Thermoproteota</taxon>
        <taxon>Thermoprotei</taxon>
        <taxon>Thermoproteales</taxon>
        <taxon>Thermoproteaceae</taxon>
        <taxon>Pyrobaculum</taxon>
    </lineage>
</organism>
<dbReference type="STRING" id="384616.Pisl_0878"/>
<protein>
    <submittedName>
        <fullName evidence="1">Uncharacterized protein</fullName>
    </submittedName>
</protein>
<dbReference type="Proteomes" id="UP000002595">
    <property type="component" value="Chromosome"/>
</dbReference>
<accession>A1RSX2</accession>
<dbReference type="GeneID" id="4616326"/>
<gene>
    <name evidence="1" type="ordered locus">Pisl_0878</name>
</gene>
<dbReference type="EMBL" id="CP000504">
    <property type="protein sequence ID" value="ABL88054.1"/>
    <property type="molecule type" value="Genomic_DNA"/>
</dbReference>
<evidence type="ECO:0000313" key="1">
    <source>
        <dbReference type="EMBL" id="ABL88054.1"/>
    </source>
</evidence>
<proteinExistence type="predicted"/>
<name>A1RSX2_PYRIL</name>